<dbReference type="InterPro" id="IPR003339">
    <property type="entry name" value="ABC/ECF_trnsptr_transmembrane"/>
</dbReference>
<evidence type="ECO:0000256" key="5">
    <source>
        <dbReference type="ARBA" id="ARBA00022989"/>
    </source>
</evidence>
<dbReference type="InterPro" id="IPR051611">
    <property type="entry name" value="ECF_transporter_component"/>
</dbReference>
<dbReference type="AlphaFoldDB" id="A0A178MBM6"/>
<keyword evidence="6 7" id="KW-0472">Membrane</keyword>
<protein>
    <submittedName>
        <fullName evidence="8">Cobalt ECF transporter T component CbiQ</fullName>
    </submittedName>
</protein>
<organism evidence="8 9">
    <name type="scientific">Magnetospirillum moscoviense</name>
    <dbReference type="NCBI Taxonomy" id="1437059"/>
    <lineage>
        <taxon>Bacteria</taxon>
        <taxon>Pseudomonadati</taxon>
        <taxon>Pseudomonadota</taxon>
        <taxon>Alphaproteobacteria</taxon>
        <taxon>Rhodospirillales</taxon>
        <taxon>Rhodospirillaceae</taxon>
        <taxon>Magnetospirillum</taxon>
    </lineage>
</organism>
<dbReference type="CDD" id="cd16914">
    <property type="entry name" value="EcfT"/>
    <property type="match status" value="1"/>
</dbReference>
<evidence type="ECO:0000256" key="3">
    <source>
        <dbReference type="ARBA" id="ARBA00022475"/>
    </source>
</evidence>
<keyword evidence="4 7" id="KW-0812">Transmembrane</keyword>
<accession>A0A178MBM6</accession>
<keyword evidence="3" id="KW-1003">Cell membrane</keyword>
<keyword evidence="9" id="KW-1185">Reference proteome</keyword>
<evidence type="ECO:0000256" key="4">
    <source>
        <dbReference type="ARBA" id="ARBA00022692"/>
    </source>
</evidence>
<dbReference type="Proteomes" id="UP000078543">
    <property type="component" value="Unassembled WGS sequence"/>
</dbReference>
<dbReference type="GO" id="GO:0043190">
    <property type="term" value="C:ATP-binding cassette (ABC) transporter complex"/>
    <property type="evidence" value="ECO:0007669"/>
    <property type="project" value="InterPro"/>
</dbReference>
<dbReference type="Pfam" id="PF02361">
    <property type="entry name" value="CbiQ"/>
    <property type="match status" value="1"/>
</dbReference>
<comment type="caution">
    <text evidence="8">The sequence shown here is derived from an EMBL/GenBank/DDBJ whole genome shotgun (WGS) entry which is preliminary data.</text>
</comment>
<evidence type="ECO:0000313" key="8">
    <source>
        <dbReference type="EMBL" id="OAN45274.1"/>
    </source>
</evidence>
<gene>
    <name evidence="8" type="ORF">A6A05_16925</name>
</gene>
<proteinExistence type="inferred from homology"/>
<dbReference type="EMBL" id="LWQU01000186">
    <property type="protein sequence ID" value="OAN45274.1"/>
    <property type="molecule type" value="Genomic_DNA"/>
</dbReference>
<feature type="transmembrane region" description="Helical" evidence="7">
    <location>
        <begin position="47"/>
        <end position="64"/>
    </location>
</feature>
<dbReference type="PANTHER" id="PTHR34857">
    <property type="entry name" value="SLL0384 PROTEIN"/>
    <property type="match status" value="1"/>
</dbReference>
<keyword evidence="5 7" id="KW-1133">Transmembrane helix</keyword>
<dbReference type="PANTHER" id="PTHR34857:SF2">
    <property type="entry name" value="SLL0384 PROTEIN"/>
    <property type="match status" value="1"/>
</dbReference>
<feature type="transmembrane region" description="Helical" evidence="7">
    <location>
        <begin position="76"/>
        <end position="93"/>
    </location>
</feature>
<dbReference type="InterPro" id="IPR012809">
    <property type="entry name" value="ECF_CbiQ"/>
</dbReference>
<evidence type="ECO:0000313" key="9">
    <source>
        <dbReference type="Proteomes" id="UP000078543"/>
    </source>
</evidence>
<dbReference type="NCBIfam" id="TIGR02454">
    <property type="entry name" value="ECF_T_CbiQ"/>
    <property type="match status" value="1"/>
</dbReference>
<comment type="similarity">
    <text evidence="2">Belongs to the CbiQ family.</text>
</comment>
<dbReference type="OrthoDB" id="4533at2"/>
<evidence type="ECO:0000256" key="1">
    <source>
        <dbReference type="ARBA" id="ARBA00004651"/>
    </source>
</evidence>
<reference evidence="8 9" key="1">
    <citation type="submission" date="2016-04" db="EMBL/GenBank/DDBJ databases">
        <title>Draft genome sequence of freshwater magnetotactic bacteria Magnetospirillum marisnigri SP-1 and Magnetospirillum moscoviense BB-1.</title>
        <authorList>
            <person name="Koziaeva V."/>
            <person name="Dziuba M.V."/>
            <person name="Ivanov T.M."/>
            <person name="Kuznetsov B."/>
            <person name="Grouzdev D.S."/>
        </authorList>
    </citation>
    <scope>NUCLEOTIDE SEQUENCE [LARGE SCALE GENOMIC DNA]</scope>
    <source>
        <strain evidence="8 9">BB-1</strain>
    </source>
</reference>
<dbReference type="GO" id="GO:0006824">
    <property type="term" value="P:cobalt ion transport"/>
    <property type="evidence" value="ECO:0007669"/>
    <property type="project" value="InterPro"/>
</dbReference>
<evidence type="ECO:0000256" key="2">
    <source>
        <dbReference type="ARBA" id="ARBA00008564"/>
    </source>
</evidence>
<evidence type="ECO:0000256" key="6">
    <source>
        <dbReference type="ARBA" id="ARBA00023136"/>
    </source>
</evidence>
<dbReference type="STRING" id="1437059.A6A05_16925"/>
<sequence>MLGGEAHGHASLHDDCEGHGPIGHLDPRTRLVAAGLFALMVVSRDQIWPLVLAVGLALAAALLARLRVLPTLRRMLAMDGFMVAAVALLPFTVPGDPAFSAFGLTGSGEGLHQAALILLKANAVVLMLLALVGSMNTIALGHALARLGLPCKLVQLFLFTVRYLDLLHREYARLRTAMKARAFTMGTNRHTWQSVGYLFGMLMVRSLERSDRILAAMRLRGFDGHFPCLEEPSRFGRPDGLFALASAASVVLMMSQG</sequence>
<name>A0A178MBM6_9PROT</name>
<comment type="subcellular location">
    <subcellularLocation>
        <location evidence="1">Cell membrane</location>
        <topology evidence="1">Multi-pass membrane protein</topology>
    </subcellularLocation>
</comment>
<evidence type="ECO:0000256" key="7">
    <source>
        <dbReference type="SAM" id="Phobius"/>
    </source>
</evidence>